<protein>
    <submittedName>
        <fullName evidence="1">Uncharacterized protein</fullName>
    </submittedName>
</protein>
<proteinExistence type="predicted"/>
<dbReference type="AlphaFoldDB" id="A0A1N7IPV5"/>
<name>A0A1N7IPV5_9CORY</name>
<reference evidence="2" key="1">
    <citation type="submission" date="2017-01" db="EMBL/GenBank/DDBJ databases">
        <authorList>
            <person name="Varghese N."/>
            <person name="Submissions S."/>
        </authorList>
    </citation>
    <scope>NUCLEOTIDE SEQUENCE [LARGE SCALE GENOMIC DNA]</scope>
    <source>
        <strain evidence="2">DSM 44531</strain>
    </source>
</reference>
<evidence type="ECO:0000313" key="1">
    <source>
        <dbReference type="EMBL" id="SIS39011.1"/>
    </source>
</evidence>
<keyword evidence="2" id="KW-1185">Reference proteome</keyword>
<dbReference type="OrthoDB" id="4409132at2"/>
<organism evidence="1 2">
    <name type="scientific">Corynebacterium appendicis CIP 107643</name>
    <dbReference type="NCBI Taxonomy" id="1161099"/>
    <lineage>
        <taxon>Bacteria</taxon>
        <taxon>Bacillati</taxon>
        <taxon>Actinomycetota</taxon>
        <taxon>Actinomycetes</taxon>
        <taxon>Mycobacteriales</taxon>
        <taxon>Corynebacteriaceae</taxon>
        <taxon>Corynebacterium</taxon>
    </lineage>
</organism>
<dbReference type="Proteomes" id="UP000186292">
    <property type="component" value="Unassembled WGS sequence"/>
</dbReference>
<dbReference type="EMBL" id="FTOF01000001">
    <property type="protein sequence ID" value="SIS39011.1"/>
    <property type="molecule type" value="Genomic_DNA"/>
</dbReference>
<evidence type="ECO:0000313" key="2">
    <source>
        <dbReference type="Proteomes" id="UP000186292"/>
    </source>
</evidence>
<gene>
    <name evidence="1" type="ORF">SAMN05444817_101215</name>
</gene>
<accession>A0A1N7IPV5</accession>
<dbReference type="STRING" id="1161099.SAMN05444817_101215"/>
<sequence>MTDMANHDDSPHIAAQLTNLPLDDFMTRLVAQELPLLDSTSRGIVYEELREYQASGKPTITSQEELPERIREIMEL</sequence>